<keyword evidence="5" id="KW-1185">Reference proteome</keyword>
<feature type="chain" id="PRO_5026951670" evidence="2">
    <location>
        <begin position="22"/>
        <end position="288"/>
    </location>
</feature>
<reference evidence="4 5" key="1">
    <citation type="submission" date="2019-12" db="EMBL/GenBank/DDBJ databases">
        <title>Salinicoccus cyprini sp. nov., isolated from gastro-intestinal tract of mirror carp, Cyprinus carpio var. specularis, collected from Gobind Sagar Reservoir, Himachal Pradesh, India.</title>
        <authorList>
            <person name="Talwar C."/>
            <person name="Singh A.K."/>
            <person name="Lal R."/>
            <person name="Negi R.K."/>
        </authorList>
    </citation>
    <scope>NUCLEOTIDE SEQUENCE [LARGE SCALE GENOMIC DNA]</scope>
    <source>
        <strain evidence="4 5">J-82</strain>
    </source>
</reference>
<dbReference type="Proteomes" id="UP000436284">
    <property type="component" value="Unassembled WGS sequence"/>
</dbReference>
<feature type="region of interest" description="Disordered" evidence="1">
    <location>
        <begin position="236"/>
        <end position="267"/>
    </location>
</feature>
<evidence type="ECO:0000259" key="3">
    <source>
        <dbReference type="Pfam" id="PF04536"/>
    </source>
</evidence>
<dbReference type="Pfam" id="PF04536">
    <property type="entry name" value="TPM_phosphatase"/>
    <property type="match status" value="1"/>
</dbReference>
<dbReference type="AlphaFoldDB" id="A0A6N8TZL4"/>
<proteinExistence type="predicted"/>
<evidence type="ECO:0000256" key="1">
    <source>
        <dbReference type="SAM" id="MobiDB-lite"/>
    </source>
</evidence>
<evidence type="ECO:0000313" key="5">
    <source>
        <dbReference type="Proteomes" id="UP000436284"/>
    </source>
</evidence>
<feature type="signal peptide" evidence="2">
    <location>
        <begin position="1"/>
        <end position="21"/>
    </location>
</feature>
<dbReference type="Gene3D" id="3.10.310.50">
    <property type="match status" value="1"/>
</dbReference>
<accession>A0A6N8TZL4</accession>
<keyword evidence="2" id="KW-0732">Signal</keyword>
<name>A0A6N8TZL4_9STAP</name>
<feature type="compositionally biased region" description="Gly residues" evidence="1">
    <location>
        <begin position="257"/>
        <end position="267"/>
    </location>
</feature>
<evidence type="ECO:0000256" key="2">
    <source>
        <dbReference type="SAM" id="SignalP"/>
    </source>
</evidence>
<comment type="caution">
    <text evidence="4">The sequence shown here is derived from an EMBL/GenBank/DDBJ whole genome shotgun (WGS) entry which is preliminary data.</text>
</comment>
<evidence type="ECO:0000313" key="4">
    <source>
        <dbReference type="EMBL" id="MXQ50497.1"/>
    </source>
</evidence>
<gene>
    <name evidence="4" type="ORF">GQ671_04155</name>
</gene>
<feature type="region of interest" description="Disordered" evidence="1">
    <location>
        <begin position="188"/>
        <end position="207"/>
    </location>
</feature>
<dbReference type="PANTHER" id="PTHR30373">
    <property type="entry name" value="UPF0603 PROTEIN YGCG"/>
    <property type="match status" value="1"/>
</dbReference>
<dbReference type="InterPro" id="IPR007621">
    <property type="entry name" value="TPM_dom"/>
</dbReference>
<dbReference type="EMBL" id="WUUK01000001">
    <property type="protein sequence ID" value="MXQ50497.1"/>
    <property type="molecule type" value="Genomic_DNA"/>
</dbReference>
<organism evidence="4 5">
    <name type="scientific">Salinicoccus hispanicus</name>
    <dbReference type="NCBI Taxonomy" id="157225"/>
    <lineage>
        <taxon>Bacteria</taxon>
        <taxon>Bacillati</taxon>
        <taxon>Bacillota</taxon>
        <taxon>Bacilli</taxon>
        <taxon>Bacillales</taxon>
        <taxon>Staphylococcaceae</taxon>
        <taxon>Salinicoccus</taxon>
    </lineage>
</organism>
<dbReference type="PANTHER" id="PTHR30373:SF2">
    <property type="entry name" value="UPF0603 PROTEIN YGCG"/>
    <property type="match status" value="1"/>
</dbReference>
<dbReference type="RefSeq" id="WP_160653094.1">
    <property type="nucleotide sequence ID" value="NZ_JBHRWU010000001.1"/>
</dbReference>
<dbReference type="OrthoDB" id="9810918at2"/>
<protein>
    <submittedName>
        <fullName evidence="4">TPM domain-containing protein</fullName>
    </submittedName>
</protein>
<feature type="domain" description="TPM" evidence="3">
    <location>
        <begin position="35"/>
        <end position="146"/>
    </location>
</feature>
<sequence>MKRLVTLMLILFVFSSVPAEARVALPTLDTSHYFVQDNAGVLSDTAVQEINEMGTYLEEGTGVEMLLLTMSSTGQEHRQDYALKALREYGIGKSEADNGIVILLNLDNGNEYNNRGVEVQVGYGIEGYLNDAKIGRIIDNVAMEDFIAATEAEDGSADAAAHYAQGLSDLYAALYQESLEAYGYEDGEFTRDTPEADENMQSAEGENTSAGGSIFRLLFMMAVIYLLFKIMGGGGRPPRGGGRRRRRGGPVVFFPPSGGGSRGGGFGGGGFGGFGGGSGGGGGAGRGF</sequence>